<evidence type="ECO:0000256" key="3">
    <source>
        <dbReference type="ARBA" id="ARBA00023125"/>
    </source>
</evidence>
<organism evidence="6 7">
    <name type="scientific">Virgibacillus natechei</name>
    <dbReference type="NCBI Taxonomy" id="1216297"/>
    <lineage>
        <taxon>Bacteria</taxon>
        <taxon>Bacillati</taxon>
        <taxon>Bacillota</taxon>
        <taxon>Bacilli</taxon>
        <taxon>Bacillales</taxon>
        <taxon>Bacillaceae</taxon>
        <taxon>Virgibacillus</taxon>
    </lineage>
</organism>
<gene>
    <name evidence="6" type="ORF">J2Z83_003339</name>
</gene>
<evidence type="ECO:0000256" key="4">
    <source>
        <dbReference type="ARBA" id="ARBA00023163"/>
    </source>
</evidence>
<dbReference type="SUPFAM" id="SSF53850">
    <property type="entry name" value="Periplasmic binding protein-like II"/>
    <property type="match status" value="1"/>
</dbReference>
<dbReference type="SUPFAM" id="SSF46785">
    <property type="entry name" value="Winged helix' DNA-binding domain"/>
    <property type="match status" value="1"/>
</dbReference>
<dbReference type="InterPro" id="IPR000847">
    <property type="entry name" value="LysR_HTH_N"/>
</dbReference>
<dbReference type="InterPro" id="IPR036390">
    <property type="entry name" value="WH_DNA-bd_sf"/>
</dbReference>
<evidence type="ECO:0000313" key="6">
    <source>
        <dbReference type="EMBL" id="MBP1971200.1"/>
    </source>
</evidence>
<keyword evidence="4" id="KW-0804">Transcription</keyword>
<dbReference type="InterPro" id="IPR005119">
    <property type="entry name" value="LysR_subst-bd"/>
</dbReference>
<accession>A0ABS4IJQ8</accession>
<name>A0ABS4IJQ8_9BACI</name>
<keyword evidence="7" id="KW-1185">Reference proteome</keyword>
<comment type="caution">
    <text evidence="6">The sequence shown here is derived from an EMBL/GenBank/DDBJ whole genome shotgun (WGS) entry which is preliminary data.</text>
</comment>
<feature type="domain" description="HTH lysR-type" evidence="5">
    <location>
        <begin position="1"/>
        <end position="57"/>
    </location>
</feature>
<comment type="similarity">
    <text evidence="1">Belongs to the LysR transcriptional regulatory family.</text>
</comment>
<proteinExistence type="inferred from homology"/>
<dbReference type="CDD" id="cd08420">
    <property type="entry name" value="PBP2_CysL_like"/>
    <property type="match status" value="1"/>
</dbReference>
<dbReference type="Gene3D" id="3.40.190.290">
    <property type="match status" value="1"/>
</dbReference>
<dbReference type="GO" id="GO:0003677">
    <property type="term" value="F:DNA binding"/>
    <property type="evidence" value="ECO:0007669"/>
    <property type="project" value="UniProtKB-KW"/>
</dbReference>
<protein>
    <submittedName>
        <fullName evidence="6">DNA-binding transcriptional LysR family regulator</fullName>
    </submittedName>
</protein>
<evidence type="ECO:0000313" key="7">
    <source>
        <dbReference type="Proteomes" id="UP001519345"/>
    </source>
</evidence>
<dbReference type="InterPro" id="IPR036388">
    <property type="entry name" value="WH-like_DNA-bd_sf"/>
</dbReference>
<dbReference type="EMBL" id="JAGGKX010000022">
    <property type="protein sequence ID" value="MBP1971200.1"/>
    <property type="molecule type" value="Genomic_DNA"/>
</dbReference>
<sequence length="292" mass="33121">MDQQLIVFVEVVERKNFSRAAEALHMSQPAVSQYISSLEKEFGLRLLERNNKFVQRNKAGEIVYQYAKDILRSYNQMTVHVSDLKNEPSGELKIGASYTIGEYLLPRILAALQKEYPRIIPAVTIGNTEDIGQKLVNHEIDIGLIEGDFSHKQLVVDPFAIDEMYIIAGNHQKLKDQETVSVPDLEKETWIIRETGSGTRKMLEEFFQNNAVNPERILTFGSTQVIKEGVTSGLGISLLSELTLQKELELGLIHKLNVKGTPIKRNFSIIKNQQEFHSKALQVFEQIVKTVL</sequence>
<dbReference type="PANTHER" id="PTHR30126">
    <property type="entry name" value="HTH-TYPE TRANSCRIPTIONAL REGULATOR"/>
    <property type="match status" value="1"/>
</dbReference>
<reference evidence="6 7" key="1">
    <citation type="submission" date="2021-03" db="EMBL/GenBank/DDBJ databases">
        <title>Genomic Encyclopedia of Type Strains, Phase IV (KMG-IV): sequencing the most valuable type-strain genomes for metagenomic binning, comparative biology and taxonomic classification.</title>
        <authorList>
            <person name="Goeker M."/>
        </authorList>
    </citation>
    <scope>NUCLEOTIDE SEQUENCE [LARGE SCALE GENOMIC DNA]</scope>
    <source>
        <strain evidence="6 7">DSM 25609</strain>
    </source>
</reference>
<evidence type="ECO:0000256" key="2">
    <source>
        <dbReference type="ARBA" id="ARBA00023015"/>
    </source>
</evidence>
<dbReference type="Pfam" id="PF03466">
    <property type="entry name" value="LysR_substrate"/>
    <property type="match status" value="1"/>
</dbReference>
<dbReference type="Proteomes" id="UP001519345">
    <property type="component" value="Unassembled WGS sequence"/>
</dbReference>
<keyword evidence="3 6" id="KW-0238">DNA-binding</keyword>
<dbReference type="RefSeq" id="WP_209464269.1">
    <property type="nucleotide sequence ID" value="NZ_CP110224.1"/>
</dbReference>
<evidence type="ECO:0000259" key="5">
    <source>
        <dbReference type="PROSITE" id="PS50931"/>
    </source>
</evidence>
<keyword evidence="2" id="KW-0805">Transcription regulation</keyword>
<dbReference type="Pfam" id="PF00126">
    <property type="entry name" value="HTH_1"/>
    <property type="match status" value="1"/>
</dbReference>
<dbReference type="PANTHER" id="PTHR30126:SF39">
    <property type="entry name" value="HTH-TYPE TRANSCRIPTIONAL REGULATOR CYSL"/>
    <property type="match status" value="1"/>
</dbReference>
<dbReference type="PRINTS" id="PR00039">
    <property type="entry name" value="HTHLYSR"/>
</dbReference>
<dbReference type="Gene3D" id="1.10.10.10">
    <property type="entry name" value="Winged helix-like DNA-binding domain superfamily/Winged helix DNA-binding domain"/>
    <property type="match status" value="1"/>
</dbReference>
<evidence type="ECO:0000256" key="1">
    <source>
        <dbReference type="ARBA" id="ARBA00009437"/>
    </source>
</evidence>
<dbReference type="PROSITE" id="PS50931">
    <property type="entry name" value="HTH_LYSR"/>
    <property type="match status" value="1"/>
</dbReference>